<name>A0A2P4NS76_9EURY</name>
<proteinExistence type="predicted"/>
<dbReference type="AlphaFoldDB" id="A0A2P4NS76"/>
<dbReference type="InterPro" id="IPR028098">
    <property type="entry name" value="Glyco_trans_4-like_N"/>
</dbReference>
<dbReference type="RefSeq" id="WP_058566631.1">
    <property type="nucleotide sequence ID" value="NZ_LOPW02000010.1"/>
</dbReference>
<gene>
    <name evidence="5" type="ORF">AUR65_008955</name>
</gene>
<dbReference type="PANTHER" id="PTHR12526">
    <property type="entry name" value="GLYCOSYLTRANSFERASE"/>
    <property type="match status" value="1"/>
</dbReference>
<evidence type="ECO:0000259" key="4">
    <source>
        <dbReference type="Pfam" id="PF13439"/>
    </source>
</evidence>
<accession>A0A2P4NS76</accession>
<dbReference type="PANTHER" id="PTHR12526:SF510">
    <property type="entry name" value="D-INOSITOL 3-PHOSPHATE GLYCOSYLTRANSFERASE"/>
    <property type="match status" value="1"/>
</dbReference>
<dbReference type="Pfam" id="PF13439">
    <property type="entry name" value="Glyco_transf_4"/>
    <property type="match status" value="1"/>
</dbReference>
<dbReference type="SUPFAM" id="SSF53756">
    <property type="entry name" value="UDP-Glycosyltransferase/glycogen phosphorylase"/>
    <property type="match status" value="1"/>
</dbReference>
<dbReference type="GO" id="GO:0016757">
    <property type="term" value="F:glycosyltransferase activity"/>
    <property type="evidence" value="ECO:0007669"/>
    <property type="project" value="UniProtKB-KW"/>
</dbReference>
<dbReference type="Gene3D" id="3.40.50.2000">
    <property type="entry name" value="Glycogen Phosphorylase B"/>
    <property type="match status" value="2"/>
</dbReference>
<evidence type="ECO:0000256" key="2">
    <source>
        <dbReference type="ARBA" id="ARBA00022679"/>
    </source>
</evidence>
<reference evidence="5" key="1">
    <citation type="submission" date="2017-08" db="EMBL/GenBank/DDBJ databases">
        <title>Haloferax marisrubri sp. nov., isolated from the Discovery deep brine-seawater interface in the Red Sea.</title>
        <authorList>
            <person name="Zhang G."/>
            <person name="Stingl U."/>
        </authorList>
    </citation>
    <scope>NUCLEOTIDE SEQUENCE [LARGE SCALE GENOMIC DNA]</scope>
    <source>
        <strain evidence="5">SB3</strain>
    </source>
</reference>
<dbReference type="CDD" id="cd03801">
    <property type="entry name" value="GT4_PimA-like"/>
    <property type="match status" value="1"/>
</dbReference>
<evidence type="ECO:0000259" key="3">
    <source>
        <dbReference type="Pfam" id="PF00534"/>
    </source>
</evidence>
<comment type="caution">
    <text evidence="5">The sequence shown here is derived from an EMBL/GenBank/DDBJ whole genome shotgun (WGS) entry which is preliminary data.</text>
</comment>
<evidence type="ECO:0000256" key="1">
    <source>
        <dbReference type="ARBA" id="ARBA00022676"/>
    </source>
</evidence>
<dbReference type="EMBL" id="LOPW02000010">
    <property type="protein sequence ID" value="POG56006.1"/>
    <property type="molecule type" value="Genomic_DNA"/>
</dbReference>
<sequence length="371" mass="41398">MVQDDWWPRTGGGPVHVKELAVALAEQHGHEIDIYTRALNQDGESHTAPETFAGGKVRLHRLKPTTKYWNPLGRVASLFTPVPHLLTEDFDIVHGHTFLPAVPTRTAGLLSNAATVFTVHGTALTSGVGHDESALASVKRRLEKQFILGFDYDHVISVNTEHLDLLEGHHSQFSCVPNGVDIDRFDVEVEDRDEILFLGRLAPKKRVSDLIKAFSKVANEYPDTDLVIVGTGPKSDELQAQSSRLGLNDRVRFEGRVSNEAIPCHYRRARLFVLPSVWEGHPLTLLEAWAAEAPVITSEVEGIAEFVDHKETGYLVPPKSPDQLADALRYGLDNREETERWAANAYDLVTAEYSWDGVAEQTNEIYERITE</sequence>
<evidence type="ECO:0000313" key="6">
    <source>
        <dbReference type="Proteomes" id="UP000053621"/>
    </source>
</evidence>
<dbReference type="InterPro" id="IPR001296">
    <property type="entry name" value="Glyco_trans_1"/>
</dbReference>
<evidence type="ECO:0000313" key="5">
    <source>
        <dbReference type="EMBL" id="POG56006.1"/>
    </source>
</evidence>
<feature type="domain" description="Glycosyl transferase family 1" evidence="3">
    <location>
        <begin position="187"/>
        <end position="346"/>
    </location>
</feature>
<protein>
    <submittedName>
        <fullName evidence="5">Glycosyltransferase family 1 protein</fullName>
    </submittedName>
</protein>
<keyword evidence="6" id="KW-1185">Reference proteome</keyword>
<keyword evidence="2" id="KW-0808">Transferase</keyword>
<dbReference type="Proteomes" id="UP000053621">
    <property type="component" value="Unassembled WGS sequence"/>
</dbReference>
<organism evidence="5 6">
    <name type="scientific">Haloferax marisrubri</name>
    <dbReference type="NCBI Taxonomy" id="1544719"/>
    <lineage>
        <taxon>Archaea</taxon>
        <taxon>Methanobacteriati</taxon>
        <taxon>Methanobacteriota</taxon>
        <taxon>Stenosarchaea group</taxon>
        <taxon>Halobacteria</taxon>
        <taxon>Halobacteriales</taxon>
        <taxon>Haloferacaceae</taxon>
        <taxon>Haloferax</taxon>
    </lineage>
</organism>
<dbReference type="Pfam" id="PF00534">
    <property type="entry name" value="Glycos_transf_1"/>
    <property type="match status" value="1"/>
</dbReference>
<keyword evidence="1" id="KW-0328">Glycosyltransferase</keyword>
<feature type="domain" description="Glycosyltransferase subfamily 4-like N-terminal" evidence="4">
    <location>
        <begin position="11"/>
        <end position="184"/>
    </location>
</feature>